<dbReference type="AlphaFoldDB" id="A0A452XT95"/>
<reference evidence="6" key="3">
    <citation type="journal article" date="2017" name="Nature">
        <title>Genome sequence of the progenitor of the wheat D genome Aegilops tauschii.</title>
        <authorList>
            <person name="Luo M.C."/>
            <person name="Gu Y.Q."/>
            <person name="Puiu D."/>
            <person name="Wang H."/>
            <person name="Twardziok S.O."/>
            <person name="Deal K.R."/>
            <person name="Huo N."/>
            <person name="Zhu T."/>
            <person name="Wang L."/>
            <person name="Wang Y."/>
            <person name="McGuire P.E."/>
            <person name="Liu S."/>
            <person name="Long H."/>
            <person name="Ramasamy R.K."/>
            <person name="Rodriguez J.C."/>
            <person name="Van S.L."/>
            <person name="Yuan L."/>
            <person name="Wang Z."/>
            <person name="Xia Z."/>
            <person name="Xiao L."/>
            <person name="Anderson O.D."/>
            <person name="Ouyang S."/>
            <person name="Liang Y."/>
            <person name="Zimin A.V."/>
            <person name="Pertea G."/>
            <person name="Qi P."/>
            <person name="Bennetzen J.L."/>
            <person name="Dai X."/>
            <person name="Dawson M.W."/>
            <person name="Muller H.G."/>
            <person name="Kugler K."/>
            <person name="Rivarola-Duarte L."/>
            <person name="Spannagl M."/>
            <person name="Mayer K.F.X."/>
            <person name="Lu F.H."/>
            <person name="Bevan M.W."/>
            <person name="Leroy P."/>
            <person name="Li P."/>
            <person name="You F.M."/>
            <person name="Sun Q."/>
            <person name="Liu Z."/>
            <person name="Lyons E."/>
            <person name="Wicker T."/>
            <person name="Salzberg S.L."/>
            <person name="Devos K.M."/>
            <person name="Dvorak J."/>
        </authorList>
    </citation>
    <scope>NUCLEOTIDE SEQUENCE [LARGE SCALE GENOMIC DNA]</scope>
    <source>
        <strain evidence="6">cv. AL8/78</strain>
    </source>
</reference>
<evidence type="ECO:0000256" key="1">
    <source>
        <dbReference type="ARBA" id="ARBA00004370"/>
    </source>
</evidence>
<reference evidence="7" key="2">
    <citation type="journal article" date="2017" name="Nat. Plants">
        <title>The Aegilops tauschii genome reveals multiple impacts of transposons.</title>
        <authorList>
            <person name="Zhao G."/>
            <person name="Zou C."/>
            <person name="Li K."/>
            <person name="Wang K."/>
            <person name="Li T."/>
            <person name="Gao L."/>
            <person name="Zhang X."/>
            <person name="Wang H."/>
            <person name="Yang Z."/>
            <person name="Liu X."/>
            <person name="Jiang W."/>
            <person name="Mao L."/>
            <person name="Kong X."/>
            <person name="Jiao Y."/>
            <person name="Jia J."/>
        </authorList>
    </citation>
    <scope>NUCLEOTIDE SEQUENCE [LARGE SCALE GENOMIC DNA]</scope>
    <source>
        <strain evidence="7">cv. AL8/78</strain>
    </source>
</reference>
<evidence type="ECO:0000256" key="3">
    <source>
        <dbReference type="ARBA" id="ARBA00022692"/>
    </source>
</evidence>
<evidence type="ECO:0000256" key="2">
    <source>
        <dbReference type="ARBA" id="ARBA00009530"/>
    </source>
</evidence>
<organism evidence="6 7">
    <name type="scientific">Aegilops tauschii subsp. strangulata</name>
    <name type="common">Goatgrass</name>
    <dbReference type="NCBI Taxonomy" id="200361"/>
    <lineage>
        <taxon>Eukaryota</taxon>
        <taxon>Viridiplantae</taxon>
        <taxon>Streptophyta</taxon>
        <taxon>Embryophyta</taxon>
        <taxon>Tracheophyta</taxon>
        <taxon>Spermatophyta</taxon>
        <taxon>Magnoliopsida</taxon>
        <taxon>Liliopsida</taxon>
        <taxon>Poales</taxon>
        <taxon>Poaceae</taxon>
        <taxon>BOP clade</taxon>
        <taxon>Pooideae</taxon>
        <taxon>Triticodae</taxon>
        <taxon>Triticeae</taxon>
        <taxon>Triticinae</taxon>
        <taxon>Aegilops</taxon>
    </lineage>
</organism>
<proteinExistence type="inferred from homology"/>
<evidence type="ECO:0000256" key="5">
    <source>
        <dbReference type="ARBA" id="ARBA00023136"/>
    </source>
</evidence>
<dbReference type="PROSITE" id="PS01309">
    <property type="entry name" value="UPF0057"/>
    <property type="match status" value="1"/>
</dbReference>
<dbReference type="EnsemblPlants" id="AET1Gv20152500.2">
    <property type="protein sequence ID" value="AET1Gv20152500.2"/>
    <property type="gene ID" value="AET1Gv20152500"/>
</dbReference>
<reference evidence="6" key="4">
    <citation type="submission" date="2019-03" db="UniProtKB">
        <authorList>
            <consortium name="EnsemblPlants"/>
        </authorList>
    </citation>
    <scope>IDENTIFICATION</scope>
</reference>
<evidence type="ECO:0000313" key="6">
    <source>
        <dbReference type="EnsemblPlants" id="AET1Gv20152500.2"/>
    </source>
</evidence>
<keyword evidence="3" id="KW-0812">Transmembrane</keyword>
<sequence>MVEMGSETFVEILLAILLPPVGVFLRYGIGGVLDLPAAHAAGLHPRHHLRHLRPRRIACSPINQIGLLEIA</sequence>
<accession>A0A452XT95</accession>
<evidence type="ECO:0000256" key="4">
    <source>
        <dbReference type="ARBA" id="ARBA00022989"/>
    </source>
</evidence>
<keyword evidence="7" id="KW-1185">Reference proteome</keyword>
<evidence type="ECO:0000313" key="7">
    <source>
        <dbReference type="Proteomes" id="UP000015105"/>
    </source>
</evidence>
<dbReference type="Pfam" id="PF01679">
    <property type="entry name" value="Pmp3"/>
    <property type="match status" value="1"/>
</dbReference>
<comment type="subcellular location">
    <subcellularLocation>
        <location evidence="1">Membrane</location>
    </subcellularLocation>
</comment>
<reference evidence="7" key="1">
    <citation type="journal article" date="2014" name="Science">
        <title>Ancient hybridizations among the ancestral genomes of bread wheat.</title>
        <authorList>
            <consortium name="International Wheat Genome Sequencing Consortium,"/>
            <person name="Marcussen T."/>
            <person name="Sandve S.R."/>
            <person name="Heier L."/>
            <person name="Spannagl M."/>
            <person name="Pfeifer M."/>
            <person name="Jakobsen K.S."/>
            <person name="Wulff B.B."/>
            <person name="Steuernagel B."/>
            <person name="Mayer K.F."/>
            <person name="Olsen O.A."/>
        </authorList>
    </citation>
    <scope>NUCLEOTIDE SEQUENCE [LARGE SCALE GENOMIC DNA]</scope>
    <source>
        <strain evidence="7">cv. AL8/78</strain>
    </source>
</reference>
<name>A0A452XT95_AEGTS</name>
<keyword evidence="4" id="KW-1133">Transmembrane helix</keyword>
<keyword evidence="5" id="KW-0472">Membrane</keyword>
<reference evidence="6" key="5">
    <citation type="journal article" date="2021" name="G3 (Bethesda)">
        <title>Aegilops tauschii genome assembly Aet v5.0 features greater sequence contiguity and improved annotation.</title>
        <authorList>
            <person name="Wang L."/>
            <person name="Zhu T."/>
            <person name="Rodriguez J.C."/>
            <person name="Deal K.R."/>
            <person name="Dubcovsky J."/>
            <person name="McGuire P.E."/>
            <person name="Lux T."/>
            <person name="Spannagl M."/>
            <person name="Mayer K.F.X."/>
            <person name="Baldrich P."/>
            <person name="Meyers B.C."/>
            <person name="Huo N."/>
            <person name="Gu Y.Q."/>
            <person name="Zhou H."/>
            <person name="Devos K.M."/>
            <person name="Bennetzen J.L."/>
            <person name="Unver T."/>
            <person name="Budak H."/>
            <person name="Gulick P.J."/>
            <person name="Galiba G."/>
            <person name="Kalapos B."/>
            <person name="Nelson D.R."/>
            <person name="Li P."/>
            <person name="You F.M."/>
            <person name="Luo M.C."/>
            <person name="Dvorak J."/>
        </authorList>
    </citation>
    <scope>NUCLEOTIDE SEQUENCE [LARGE SCALE GENOMIC DNA]</scope>
    <source>
        <strain evidence="6">cv. AL8/78</strain>
    </source>
</reference>
<dbReference type="GO" id="GO:0016020">
    <property type="term" value="C:membrane"/>
    <property type="evidence" value="ECO:0007669"/>
    <property type="project" value="UniProtKB-SubCell"/>
</dbReference>
<dbReference type="Gramene" id="AET1Gv20152500.2">
    <property type="protein sequence ID" value="AET1Gv20152500.2"/>
    <property type="gene ID" value="AET1Gv20152500"/>
</dbReference>
<dbReference type="InterPro" id="IPR000612">
    <property type="entry name" value="PMP3"/>
</dbReference>
<comment type="similarity">
    <text evidence="2">Belongs to the UPF0057 (PMP3) family.</text>
</comment>
<protein>
    <submittedName>
        <fullName evidence="6">Uncharacterized protein</fullName>
    </submittedName>
</protein>
<dbReference type="Proteomes" id="UP000015105">
    <property type="component" value="Chromosome 1D"/>
</dbReference>